<evidence type="ECO:0000313" key="2">
    <source>
        <dbReference type="Proteomes" id="UP000265520"/>
    </source>
</evidence>
<organism evidence="1 2">
    <name type="scientific">Trifolium medium</name>
    <dbReference type="NCBI Taxonomy" id="97028"/>
    <lineage>
        <taxon>Eukaryota</taxon>
        <taxon>Viridiplantae</taxon>
        <taxon>Streptophyta</taxon>
        <taxon>Embryophyta</taxon>
        <taxon>Tracheophyta</taxon>
        <taxon>Spermatophyta</taxon>
        <taxon>Magnoliopsida</taxon>
        <taxon>eudicotyledons</taxon>
        <taxon>Gunneridae</taxon>
        <taxon>Pentapetalae</taxon>
        <taxon>rosids</taxon>
        <taxon>fabids</taxon>
        <taxon>Fabales</taxon>
        <taxon>Fabaceae</taxon>
        <taxon>Papilionoideae</taxon>
        <taxon>50 kb inversion clade</taxon>
        <taxon>NPAAA clade</taxon>
        <taxon>Hologalegina</taxon>
        <taxon>IRL clade</taxon>
        <taxon>Trifolieae</taxon>
        <taxon>Trifolium</taxon>
    </lineage>
</organism>
<comment type="caution">
    <text evidence="1">The sequence shown here is derived from an EMBL/GenBank/DDBJ whole genome shotgun (WGS) entry which is preliminary data.</text>
</comment>
<evidence type="ECO:0000313" key="1">
    <source>
        <dbReference type="EMBL" id="MCI93241.1"/>
    </source>
</evidence>
<keyword evidence="2" id="KW-1185">Reference proteome</keyword>
<dbReference type="Proteomes" id="UP000265520">
    <property type="component" value="Unassembled WGS sequence"/>
</dbReference>
<name>A0A392W1Y8_9FABA</name>
<feature type="non-terminal residue" evidence="1">
    <location>
        <position position="1"/>
    </location>
</feature>
<protein>
    <submittedName>
        <fullName evidence="1">Uncharacterized protein</fullName>
    </submittedName>
</protein>
<dbReference type="EMBL" id="LXQA011323821">
    <property type="protein sequence ID" value="MCI93241.1"/>
    <property type="molecule type" value="Genomic_DNA"/>
</dbReference>
<accession>A0A392W1Y8</accession>
<sequence length="55" mass="5988">FRWMKGRYNLREACGGWCLGQGSSETWTWAVILNGIVQDGESNTVVGGKLASPSI</sequence>
<dbReference type="AlphaFoldDB" id="A0A392W1Y8"/>
<proteinExistence type="predicted"/>
<reference evidence="1 2" key="1">
    <citation type="journal article" date="2018" name="Front. Plant Sci.">
        <title>Red Clover (Trifolium pratense) and Zigzag Clover (T. medium) - A Picture of Genomic Similarities and Differences.</title>
        <authorList>
            <person name="Dluhosova J."/>
            <person name="Istvanek J."/>
            <person name="Nedelnik J."/>
            <person name="Repkova J."/>
        </authorList>
    </citation>
    <scope>NUCLEOTIDE SEQUENCE [LARGE SCALE GENOMIC DNA]</scope>
    <source>
        <strain evidence="2">cv. 10/8</strain>
        <tissue evidence="1">Leaf</tissue>
    </source>
</reference>